<dbReference type="SUPFAM" id="SSF54001">
    <property type="entry name" value="Cysteine proteinases"/>
    <property type="match status" value="1"/>
</dbReference>
<gene>
    <name evidence="3" type="ORF">CALCODRAFT_481289</name>
</gene>
<dbReference type="OrthoDB" id="415023at2759"/>
<dbReference type="EMBL" id="KV423937">
    <property type="protein sequence ID" value="KZT59786.1"/>
    <property type="molecule type" value="Genomic_DNA"/>
</dbReference>
<dbReference type="GO" id="GO:0004843">
    <property type="term" value="F:cysteine-type deubiquitinase activity"/>
    <property type="evidence" value="ECO:0007669"/>
    <property type="project" value="TreeGrafter"/>
</dbReference>
<dbReference type="Pfam" id="PF02338">
    <property type="entry name" value="OTU"/>
    <property type="match status" value="1"/>
</dbReference>
<reference evidence="3 4" key="1">
    <citation type="journal article" date="2016" name="Mol. Biol. Evol.">
        <title>Comparative Genomics of Early-Diverging Mushroom-Forming Fungi Provides Insights into the Origins of Lignocellulose Decay Capabilities.</title>
        <authorList>
            <person name="Nagy L.G."/>
            <person name="Riley R."/>
            <person name="Tritt A."/>
            <person name="Adam C."/>
            <person name="Daum C."/>
            <person name="Floudas D."/>
            <person name="Sun H."/>
            <person name="Yadav J.S."/>
            <person name="Pangilinan J."/>
            <person name="Larsson K.H."/>
            <person name="Matsuura K."/>
            <person name="Barry K."/>
            <person name="Labutti K."/>
            <person name="Kuo R."/>
            <person name="Ohm R.A."/>
            <person name="Bhattacharya S.S."/>
            <person name="Shirouzu T."/>
            <person name="Yoshinaga Y."/>
            <person name="Martin F.M."/>
            <person name="Grigoriev I.V."/>
            <person name="Hibbett D.S."/>
        </authorList>
    </citation>
    <scope>NUCLEOTIDE SEQUENCE [LARGE SCALE GENOMIC DNA]</scope>
    <source>
        <strain evidence="3 4">HHB12733</strain>
    </source>
</reference>
<dbReference type="GO" id="GO:0016579">
    <property type="term" value="P:protein deubiquitination"/>
    <property type="evidence" value="ECO:0007669"/>
    <property type="project" value="TreeGrafter"/>
</dbReference>
<evidence type="ECO:0000256" key="1">
    <source>
        <dbReference type="SAM" id="MobiDB-lite"/>
    </source>
</evidence>
<keyword evidence="4" id="KW-1185">Reference proteome</keyword>
<dbReference type="PANTHER" id="PTHR12419">
    <property type="entry name" value="OTU DOMAIN CONTAINING PROTEIN"/>
    <property type="match status" value="1"/>
</dbReference>
<dbReference type="InterPro" id="IPR038765">
    <property type="entry name" value="Papain-like_cys_pep_sf"/>
</dbReference>
<dbReference type="Proteomes" id="UP000076842">
    <property type="component" value="Unassembled WGS sequence"/>
</dbReference>
<feature type="domain" description="OTU" evidence="2">
    <location>
        <begin position="144"/>
        <end position="302"/>
    </location>
</feature>
<evidence type="ECO:0000259" key="2">
    <source>
        <dbReference type="PROSITE" id="PS50802"/>
    </source>
</evidence>
<dbReference type="InParanoid" id="A0A165HV40"/>
<dbReference type="PROSITE" id="PS50802">
    <property type="entry name" value="OTU"/>
    <property type="match status" value="1"/>
</dbReference>
<proteinExistence type="predicted"/>
<feature type="compositionally biased region" description="Low complexity" evidence="1">
    <location>
        <begin position="32"/>
        <end position="41"/>
    </location>
</feature>
<feature type="region of interest" description="Disordered" evidence="1">
    <location>
        <begin position="1"/>
        <end position="65"/>
    </location>
</feature>
<dbReference type="PANTHER" id="PTHR12419:SF10">
    <property type="entry name" value="DEUBIQUITINASE OTUD6B"/>
    <property type="match status" value="1"/>
</dbReference>
<protein>
    <submittedName>
        <fullName evidence="3">Cysteine proteinase</fullName>
    </submittedName>
</protein>
<dbReference type="FunCoup" id="A0A165HV40">
    <property type="interactions" value="336"/>
</dbReference>
<dbReference type="STRING" id="1353952.A0A165HV40"/>
<dbReference type="AlphaFoldDB" id="A0A165HV40"/>
<feature type="compositionally biased region" description="Basic residues" evidence="1">
    <location>
        <begin position="1"/>
        <end position="11"/>
    </location>
</feature>
<name>A0A165HV40_9BASI</name>
<dbReference type="InterPro" id="IPR050704">
    <property type="entry name" value="Peptidase_C85-like"/>
</dbReference>
<sequence length="333" mass="35804">MAGGKNRKKITKMFSPPTTSPPLANGHAPPLAESTGTDSAGASGGEDLLDELMAQMEAKDGSAQAEGAQVLGEVAASQQAEVDAKGAGGRKLSSKDKFKARQARKAEALAASYAPVDAGADARLEHEARAEETAIRAVCFRAHLELWECPPDGNCMFTAVADQLHLLGLLPAAEARPETTRHAAAQYMRAHPDDFLPFLPSVEGEDGQGATDDGLMTAQQFERYCGNIDSTAQWGGQPELLALAKAYGVEIDVVQGGTPSVVKTRPSDDPHGHGHGQWPVAHISYHRRMYGLGEHYNSLRPMERHTIIPHLLYNHKDVHDHLHPHDHNQVPAP</sequence>
<dbReference type="InterPro" id="IPR003323">
    <property type="entry name" value="OTU_dom"/>
</dbReference>
<dbReference type="CDD" id="cd22748">
    <property type="entry name" value="OTU_OTUD6-like"/>
    <property type="match status" value="1"/>
</dbReference>
<accession>A0A165HV40</accession>
<evidence type="ECO:0000313" key="4">
    <source>
        <dbReference type="Proteomes" id="UP000076842"/>
    </source>
</evidence>
<organism evidence="3 4">
    <name type="scientific">Calocera cornea HHB12733</name>
    <dbReference type="NCBI Taxonomy" id="1353952"/>
    <lineage>
        <taxon>Eukaryota</taxon>
        <taxon>Fungi</taxon>
        <taxon>Dikarya</taxon>
        <taxon>Basidiomycota</taxon>
        <taxon>Agaricomycotina</taxon>
        <taxon>Dacrymycetes</taxon>
        <taxon>Dacrymycetales</taxon>
        <taxon>Dacrymycetaceae</taxon>
        <taxon>Calocera</taxon>
    </lineage>
</organism>
<evidence type="ECO:0000313" key="3">
    <source>
        <dbReference type="EMBL" id="KZT59786.1"/>
    </source>
</evidence>
<dbReference type="Gene3D" id="3.90.70.80">
    <property type="match status" value="1"/>
</dbReference>